<protein>
    <recommendedName>
        <fullName evidence="6">Nucleolar pre-ribosomal-associated protein 1</fullName>
    </recommendedName>
</protein>
<evidence type="ECO:0000256" key="1">
    <source>
        <dbReference type="SAM" id="MobiDB-lite"/>
    </source>
</evidence>
<name>A0ABP1PEH3_XYLVO</name>
<feature type="domain" description="URB1 C-terminal" evidence="3">
    <location>
        <begin position="1633"/>
        <end position="1827"/>
    </location>
</feature>
<evidence type="ECO:0000259" key="3">
    <source>
        <dbReference type="Pfam" id="PF16201"/>
    </source>
</evidence>
<dbReference type="PANTHER" id="PTHR13500:SF0">
    <property type="entry name" value="NUCLEOLAR PRE-RIBOSOMAL-ASSOCIATED PROTEIN 1"/>
    <property type="match status" value="1"/>
</dbReference>
<dbReference type="Proteomes" id="UP001642520">
    <property type="component" value="Unassembled WGS sequence"/>
</dbReference>
<comment type="caution">
    <text evidence="4">The sequence shown here is derived from an EMBL/GenBank/DDBJ whole genome shotgun (WGS) entry which is preliminary data.</text>
</comment>
<accession>A0ABP1PEH3</accession>
<feature type="domain" description="URB1 N-terminal" evidence="2">
    <location>
        <begin position="171"/>
        <end position="488"/>
    </location>
</feature>
<dbReference type="InterPro" id="IPR021714">
    <property type="entry name" value="URB1_N"/>
</dbReference>
<gene>
    <name evidence="4" type="ORF">XYLVIOL_LOCUS10619</name>
</gene>
<evidence type="ECO:0000313" key="5">
    <source>
        <dbReference type="Proteomes" id="UP001642520"/>
    </source>
</evidence>
<reference evidence="4 5" key="1">
    <citation type="submission" date="2024-08" db="EMBL/GenBank/DDBJ databases">
        <authorList>
            <person name="Will J Nash"/>
            <person name="Angela Man"/>
            <person name="Seanna McTaggart"/>
            <person name="Kendall Baker"/>
            <person name="Tom Barker"/>
            <person name="Leah Catchpole"/>
            <person name="Alex Durrant"/>
            <person name="Karim Gharbi"/>
            <person name="Naomi Irish"/>
            <person name="Gemy Kaithakottil"/>
            <person name="Debby Ku"/>
            <person name="Aaliyah Providence"/>
            <person name="Felix Shaw"/>
            <person name="David Swarbreck"/>
            <person name="Chris Watkins"/>
            <person name="Ann M. McCartney"/>
            <person name="Giulio Formenti"/>
            <person name="Alice Mouton"/>
            <person name="Noel Vella"/>
            <person name="Bjorn M von Reumont"/>
            <person name="Adriana Vella"/>
            <person name="Wilfried Haerty"/>
        </authorList>
    </citation>
    <scope>NUCLEOTIDE SEQUENCE [LARGE SCALE GENOMIC DNA]</scope>
</reference>
<dbReference type="InterPro" id="IPR039844">
    <property type="entry name" value="URB1"/>
</dbReference>
<sequence length="1975" mass="228051">MNNSLQSKKLHYVNTAIKKRKKDKAKNYIDIQHMNSDVQITGENNNANMLKRKLARDKSESSKKQKENNSVDPFVNGTTHDSCIEKFDEELHQEFLENKPTKNEKFIQEENKEVEKDTSKQMDHLTGKFLRESFNSTKDIDVLKKFVKVCNEDKERDLAAEYLNEGGNILEILKLLDSGDKKGISAITTVFSAVRILLIKILRQYPQYQSSAEATCRHLMNSYLSQIHSMLSLQSNAKQRKVILQLLAAVVSLGGNLPRELLAHLSLPLEVVKSLVQHTKPTDSQNTRNCFIHFILAFLVEGSVPIIRALLDKRDLLSSIFPDLIYDSKDIVVLVLTTLKTYILHNASVSKTMKMQIFSTSIIQNLVCLYNWKGPNNWPKLKSQGVIPNECYLQEKEVVTEVVHDFLITLLTSHKHGIIFHDRMLGTSHVKHNRMVNTILQSLDRPWEHEKPSNLVIKILTVCPDLIKSQFVLLEPYIEPRLSPKWIATMKFIREIIQSVDVETCMKTCSVELNVSQLAVAIVSLTLPRVILKQAIIPSLVHSNVIIRHEAMLTLKSMFNQIQKHLSVVKTVYKGDNNLYILKNYVTEFILKNVPNLNMILKVWGNTSMSDPVENSSNNNELMELEKHEHLTIILELLHMYSDVCPKLLDTLPDMMADTFLNILDELDDTNVEFNAIKVEAIKFLVKLHPDELLPHKKIFKDTLSFLISILKEETSSITLSTKATIKSLLNATGMFEGCSDHLDIWINGFINLDDRKKVTKWFIRMTKEAVQNVERYVNDIIEAEEIINQEVVHIDKLESIFNELTNKPSIHENLESNNTLPMQRFTAISPLLCCILHKLKEDLHSSILCYMSYVLIHTLHYQVTPESLIHFIKDIQDIPVKDYLLSWLEGSKSIDMRKVIPSMTLMCKLNAMFLSDSQLQMNEIFNGDNTVTFRYNEKDITIHHSLSAFEIIYLFKMTIFYFTQFIKKDILTRVQYENYQVILISLLYLANDSVDNSSLVQECVKHIFTHPTILYYFSPFHQKSKDVAKSMLTFTIADVCNVAADLCKECSIQNFFVHFKNKLFTKLCKMMDEKKKSEKINNIDTIIILLELLRLTSKDVVHLLKRLVKLEHNMFILNDEKNLSIYGHIVPKLLKIMNSNEMKPERNVFFDLDAEFIRGICSHLLFLKSNLVSNLEIWETALHEYLSNFSFNITGIDANIIASLVSMEMKDTTVKLISFLISKNIKFIPVFTECIMKSNDIKKGNIVLPIVASNLNFKWSREFLKSLKTHFEAEIISYLCDPKFMKLWIEENSNVICYLIKTTFDLKTCNETCNIILQIGDKLDKVSINYIKLLQSVYNKCATLKMESDKFIMNLIHVLLHIITLTLKRESKNVQKLSILCDALDDAVKRLRSLKENLVFEALSMNYSWSQFTRFSLKFGLKEFKSNEVRVPMLRTLSTLCDIAYKNESNDEYAKTLFEMTTSHSEFINIMLGSSDIKRDLLELLWILMQKNKTVVTLTHVPVYLAAYNATLSESDQYILIILQYYERNGINICEYRPYVWGNTAAIHYSVKGEMHTTLWRQPSIAQVLNLFEEDIIIKTIKYYPVDRALKNTELFKTDDIYDPAFYLPLLCFLLSENNVVSCHKVAQSGALALALAACCSKHSDVRMVAYTVIARYYMHLEASSSKARLLWMRLIDAIRYGIISLQSELNNVRLNCLVSTFLARTSLIATQPLHPLYSALQTFLMAKPALDVNTIPELLQLLHNSDVQYKAHRYWILENIRDGMKTECELDIAFKCVLFKMLLGFYICSLSDSTTKELILEVIAVTLEITKAAILLIEGHGLFPWLLEVTENLHKHEVQHTKLVVKIMDKLLNTILSIKGDVVHYKLMLLNVVLRLNLHLVRDIELDTFTLYINILQKLILTKQMKVIVTKEHLMKILEFSKELLDDIEDCDDMLRFGCEYVTKVDYSKNNKFEETKNSVRTLVWTWCSHEIK</sequence>
<evidence type="ECO:0008006" key="6">
    <source>
        <dbReference type="Google" id="ProtNLM"/>
    </source>
</evidence>
<dbReference type="Pfam" id="PF11707">
    <property type="entry name" value="Npa1"/>
    <property type="match status" value="1"/>
</dbReference>
<dbReference type="Pfam" id="PF16201">
    <property type="entry name" value="NopRA1"/>
    <property type="match status" value="1"/>
</dbReference>
<dbReference type="PANTHER" id="PTHR13500">
    <property type="entry name" value="NUCLEOLAR PRERIBOSOMAL-ASSOCIATED PROTEIN 1"/>
    <property type="match status" value="1"/>
</dbReference>
<organism evidence="4 5">
    <name type="scientific">Xylocopa violacea</name>
    <name type="common">Violet carpenter bee</name>
    <name type="synonym">Apis violacea</name>
    <dbReference type="NCBI Taxonomy" id="135666"/>
    <lineage>
        <taxon>Eukaryota</taxon>
        <taxon>Metazoa</taxon>
        <taxon>Ecdysozoa</taxon>
        <taxon>Arthropoda</taxon>
        <taxon>Hexapoda</taxon>
        <taxon>Insecta</taxon>
        <taxon>Pterygota</taxon>
        <taxon>Neoptera</taxon>
        <taxon>Endopterygota</taxon>
        <taxon>Hymenoptera</taxon>
        <taxon>Apocrita</taxon>
        <taxon>Aculeata</taxon>
        <taxon>Apoidea</taxon>
        <taxon>Anthophila</taxon>
        <taxon>Apidae</taxon>
        <taxon>Xylocopa</taxon>
        <taxon>Xylocopa</taxon>
    </lineage>
</organism>
<proteinExistence type="predicted"/>
<evidence type="ECO:0000259" key="2">
    <source>
        <dbReference type="Pfam" id="PF11707"/>
    </source>
</evidence>
<keyword evidence="5" id="KW-1185">Reference proteome</keyword>
<dbReference type="InterPro" id="IPR032436">
    <property type="entry name" value="URB1_C"/>
</dbReference>
<evidence type="ECO:0000313" key="4">
    <source>
        <dbReference type="EMBL" id="CAL7951619.1"/>
    </source>
</evidence>
<dbReference type="EMBL" id="CAXAJV020001301">
    <property type="protein sequence ID" value="CAL7951619.1"/>
    <property type="molecule type" value="Genomic_DNA"/>
</dbReference>
<feature type="region of interest" description="Disordered" evidence="1">
    <location>
        <begin position="54"/>
        <end position="75"/>
    </location>
</feature>
<feature type="compositionally biased region" description="Basic and acidic residues" evidence="1">
    <location>
        <begin position="56"/>
        <end position="69"/>
    </location>
</feature>